<evidence type="ECO:0000313" key="3">
    <source>
        <dbReference type="Proteomes" id="UP000053144"/>
    </source>
</evidence>
<proteinExistence type="predicted"/>
<accession>A0A0L9VBL8</accession>
<dbReference type="Proteomes" id="UP000053144">
    <property type="component" value="Chromosome 9"/>
</dbReference>
<reference evidence="3" key="1">
    <citation type="journal article" date="2015" name="Proc. Natl. Acad. Sci. U.S.A.">
        <title>Genome sequencing of adzuki bean (Vigna angularis) provides insight into high starch and low fat accumulation and domestication.</title>
        <authorList>
            <person name="Yang K."/>
            <person name="Tian Z."/>
            <person name="Chen C."/>
            <person name="Luo L."/>
            <person name="Zhao B."/>
            <person name="Wang Z."/>
            <person name="Yu L."/>
            <person name="Li Y."/>
            <person name="Sun Y."/>
            <person name="Li W."/>
            <person name="Chen Y."/>
            <person name="Li Y."/>
            <person name="Zhang Y."/>
            <person name="Ai D."/>
            <person name="Zhao J."/>
            <person name="Shang C."/>
            <person name="Ma Y."/>
            <person name="Wu B."/>
            <person name="Wang M."/>
            <person name="Gao L."/>
            <person name="Sun D."/>
            <person name="Zhang P."/>
            <person name="Guo F."/>
            <person name="Wang W."/>
            <person name="Li Y."/>
            <person name="Wang J."/>
            <person name="Varshney R.K."/>
            <person name="Wang J."/>
            <person name="Ling H.Q."/>
            <person name="Wan P."/>
        </authorList>
    </citation>
    <scope>NUCLEOTIDE SEQUENCE</scope>
    <source>
        <strain evidence="3">cv. Jingnong 6</strain>
    </source>
</reference>
<organism evidence="2 3">
    <name type="scientific">Phaseolus angularis</name>
    <name type="common">Azuki bean</name>
    <name type="synonym">Vigna angularis</name>
    <dbReference type="NCBI Taxonomy" id="3914"/>
    <lineage>
        <taxon>Eukaryota</taxon>
        <taxon>Viridiplantae</taxon>
        <taxon>Streptophyta</taxon>
        <taxon>Embryophyta</taxon>
        <taxon>Tracheophyta</taxon>
        <taxon>Spermatophyta</taxon>
        <taxon>Magnoliopsida</taxon>
        <taxon>eudicotyledons</taxon>
        <taxon>Gunneridae</taxon>
        <taxon>Pentapetalae</taxon>
        <taxon>rosids</taxon>
        <taxon>fabids</taxon>
        <taxon>Fabales</taxon>
        <taxon>Fabaceae</taxon>
        <taxon>Papilionoideae</taxon>
        <taxon>50 kb inversion clade</taxon>
        <taxon>NPAAA clade</taxon>
        <taxon>indigoferoid/millettioid clade</taxon>
        <taxon>Phaseoleae</taxon>
        <taxon>Vigna</taxon>
    </lineage>
</organism>
<evidence type="ECO:0000256" key="1">
    <source>
        <dbReference type="SAM" id="MobiDB-lite"/>
    </source>
</evidence>
<dbReference type="Gramene" id="KOM52413">
    <property type="protein sequence ID" value="KOM52413"/>
    <property type="gene ID" value="LR48_Vigan09g107200"/>
</dbReference>
<dbReference type="AlphaFoldDB" id="A0A0L9VBL8"/>
<name>A0A0L9VBL8_PHAAN</name>
<gene>
    <name evidence="2" type="ORF">LR48_Vigan09g107200</name>
</gene>
<sequence length="80" mass="8861">MTNQVEAWEKIVTEQGLRLAELKTDMTLPSSPSPPKPSEMSLTLAASGFSFPWQESITMLSGRPDEDHGEDEIGIQLPQF</sequence>
<dbReference type="EMBL" id="CM003379">
    <property type="protein sequence ID" value="KOM52413.1"/>
    <property type="molecule type" value="Genomic_DNA"/>
</dbReference>
<evidence type="ECO:0000313" key="2">
    <source>
        <dbReference type="EMBL" id="KOM52413.1"/>
    </source>
</evidence>
<protein>
    <submittedName>
        <fullName evidence="2">Uncharacterized protein</fullName>
    </submittedName>
</protein>
<feature type="region of interest" description="Disordered" evidence="1">
    <location>
        <begin position="60"/>
        <end position="80"/>
    </location>
</feature>